<evidence type="ECO:0000313" key="4">
    <source>
        <dbReference type="Proteomes" id="UP000661918"/>
    </source>
</evidence>
<keyword evidence="1" id="KW-1133">Transmembrane helix</keyword>
<comment type="caution">
    <text evidence="3">The sequence shown here is derived from an EMBL/GenBank/DDBJ whole genome shotgun (WGS) entry which is preliminary data.</text>
</comment>
<organism evidence="3 4">
    <name type="scientific">Deinococcus aerophilus</name>
    <dbReference type="NCBI Taxonomy" id="522488"/>
    <lineage>
        <taxon>Bacteria</taxon>
        <taxon>Thermotogati</taxon>
        <taxon>Deinococcota</taxon>
        <taxon>Deinococci</taxon>
        <taxon>Deinococcales</taxon>
        <taxon>Deinococcaceae</taxon>
        <taxon>Deinococcus</taxon>
    </lineage>
</organism>
<proteinExistence type="predicted"/>
<reference evidence="4" key="1">
    <citation type="journal article" date="2019" name="Int. J. Syst. Evol. Microbiol.">
        <title>The Global Catalogue of Microorganisms (GCM) 10K type strain sequencing project: providing services to taxonomists for standard genome sequencing and annotation.</title>
        <authorList>
            <consortium name="The Broad Institute Genomics Platform"/>
            <consortium name="The Broad Institute Genome Sequencing Center for Infectious Disease"/>
            <person name="Wu L."/>
            <person name="Ma J."/>
        </authorList>
    </citation>
    <scope>NUCLEOTIDE SEQUENCE [LARGE SCALE GENOMIC DNA]</scope>
    <source>
        <strain evidence="4">JCM 15443</strain>
    </source>
</reference>
<protein>
    <recommendedName>
        <fullName evidence="2">CAAX prenyl protease 2/Lysostaphin resistance protein A-like domain-containing protein</fullName>
    </recommendedName>
</protein>
<dbReference type="InterPro" id="IPR003675">
    <property type="entry name" value="Rce1/LyrA-like_dom"/>
</dbReference>
<evidence type="ECO:0000259" key="2">
    <source>
        <dbReference type="Pfam" id="PF02517"/>
    </source>
</evidence>
<keyword evidence="4" id="KW-1185">Reference proteome</keyword>
<feature type="transmembrane region" description="Helical" evidence="1">
    <location>
        <begin position="45"/>
        <end position="62"/>
    </location>
</feature>
<evidence type="ECO:0000313" key="3">
    <source>
        <dbReference type="EMBL" id="GGM21977.1"/>
    </source>
</evidence>
<dbReference type="Pfam" id="PF02517">
    <property type="entry name" value="Rce1-like"/>
    <property type="match status" value="1"/>
</dbReference>
<dbReference type="EMBL" id="BMOM01000055">
    <property type="protein sequence ID" value="GGM21977.1"/>
    <property type="molecule type" value="Genomic_DNA"/>
</dbReference>
<keyword evidence="1" id="KW-0812">Transmembrane</keyword>
<sequence length="68" mass="7213">MMNRTERRDSRTIESSGQARAVVASAVLFGALHLGNLLYRDPAIVAAQVVGAFCFGLAFAALRMPCGS</sequence>
<feature type="domain" description="CAAX prenyl protease 2/Lysostaphin resistance protein A-like" evidence="2">
    <location>
        <begin position="16"/>
        <end position="66"/>
    </location>
</feature>
<evidence type="ECO:0000256" key="1">
    <source>
        <dbReference type="SAM" id="Phobius"/>
    </source>
</evidence>
<accession>A0ABQ2GZQ8</accession>
<name>A0ABQ2GZQ8_9DEIO</name>
<feature type="transmembrane region" description="Helical" evidence="1">
    <location>
        <begin position="21"/>
        <end position="39"/>
    </location>
</feature>
<keyword evidence="1" id="KW-0472">Membrane</keyword>
<dbReference type="Proteomes" id="UP000661918">
    <property type="component" value="Unassembled WGS sequence"/>
</dbReference>
<gene>
    <name evidence="3" type="ORF">GCM10010841_32340</name>
</gene>